<proteinExistence type="predicted"/>
<keyword evidence="3" id="KW-1185">Reference proteome</keyword>
<gene>
    <name evidence="2" type="ORF">SAMD00020551_0105</name>
</gene>
<accession>A0A0A8X1I6</accession>
<feature type="domain" description="DUF8042" evidence="1">
    <location>
        <begin position="8"/>
        <end position="125"/>
    </location>
</feature>
<dbReference type="AlphaFoldDB" id="A0A0A8X1I6"/>
<dbReference type="InterPro" id="IPR058355">
    <property type="entry name" value="DUF8042"/>
</dbReference>
<organism evidence="2 3">
    <name type="scientific">Mesobacillus selenatarsenatis (strain DSM 18680 / JCM 14380 / FERM P-15431 / SF-1)</name>
    <dbReference type="NCBI Taxonomy" id="1321606"/>
    <lineage>
        <taxon>Bacteria</taxon>
        <taxon>Bacillati</taxon>
        <taxon>Bacillota</taxon>
        <taxon>Bacilli</taxon>
        <taxon>Bacillales</taxon>
        <taxon>Bacillaceae</taxon>
        <taxon>Mesobacillus</taxon>
    </lineage>
</organism>
<comment type="caution">
    <text evidence="2">The sequence shown here is derived from an EMBL/GenBank/DDBJ whole genome shotgun (WGS) entry which is preliminary data.</text>
</comment>
<reference evidence="2 3" key="1">
    <citation type="submission" date="2013-06" db="EMBL/GenBank/DDBJ databases">
        <title>Whole genome shotgun sequence of Bacillus selenatarsenatis SF-1.</title>
        <authorList>
            <person name="Kuroda M."/>
            <person name="Sei K."/>
            <person name="Yamashita M."/>
            <person name="Ike M."/>
        </authorList>
    </citation>
    <scope>NUCLEOTIDE SEQUENCE [LARGE SCALE GENOMIC DNA]</scope>
    <source>
        <strain evidence="2 3">SF-1</strain>
    </source>
</reference>
<protein>
    <recommendedName>
        <fullName evidence="1">DUF8042 domain-containing protein</fullName>
    </recommendedName>
</protein>
<sequence>MAGLNALTEEKFLLVNQYIGLLDIIDEAFSHILVSLEKNNREDAEQLWEDVTMAFMQIHESNKILAEHFSDQPGVIQQFSQFDLVLEKAHLVQFTDDRFLEILMREKVYPSFLGWSGQITQQFRPCYIN</sequence>
<dbReference type="EMBL" id="BASE01000004">
    <property type="protein sequence ID" value="GAM11986.1"/>
    <property type="molecule type" value="Genomic_DNA"/>
</dbReference>
<evidence type="ECO:0000313" key="2">
    <source>
        <dbReference type="EMBL" id="GAM11986.1"/>
    </source>
</evidence>
<name>A0A0A8X1I6_MESS1</name>
<evidence type="ECO:0000313" key="3">
    <source>
        <dbReference type="Proteomes" id="UP000031014"/>
    </source>
</evidence>
<evidence type="ECO:0000259" key="1">
    <source>
        <dbReference type="Pfam" id="PF26154"/>
    </source>
</evidence>
<dbReference type="Proteomes" id="UP000031014">
    <property type="component" value="Unassembled WGS sequence"/>
</dbReference>
<dbReference type="Pfam" id="PF26154">
    <property type="entry name" value="DUF8042"/>
    <property type="match status" value="1"/>
</dbReference>
<dbReference type="STRING" id="1321606.SAMD00020551_0105"/>